<dbReference type="OrthoDB" id="3199600at2"/>
<dbReference type="AlphaFoldDB" id="M1URQ6"/>
<evidence type="ECO:0000313" key="2">
    <source>
        <dbReference type="Proteomes" id="UP000011760"/>
    </source>
</evidence>
<sequence length="175" mass="20208">MNIPQRIAVAGTSGVGKTTLCRQLEDLLGYPRAELDALFLGENWTPRPSFLREVEDFITGEQWICEYQYPQARPLIAARADTLVWLDFKFSVQMTRLIKRTVFRSLSKKPLWNNNVEQPLHTIVKDPDDILGWAWRSRNDLKKSVPQLQQGFPHLTIVHLKSPGQVKLWIQKISS</sequence>
<dbReference type="KEGG" id="ccn:H924_01355"/>
<organism evidence="1 2">
    <name type="scientific">Corynebacterium callunae DSM 20147</name>
    <dbReference type="NCBI Taxonomy" id="1121353"/>
    <lineage>
        <taxon>Bacteria</taxon>
        <taxon>Bacillati</taxon>
        <taxon>Actinomycetota</taxon>
        <taxon>Actinomycetes</taxon>
        <taxon>Mycobacteriales</taxon>
        <taxon>Corynebacteriaceae</taxon>
        <taxon>Corynebacterium</taxon>
    </lineage>
</organism>
<dbReference type="eggNOG" id="COG0563">
    <property type="taxonomic scope" value="Bacteria"/>
</dbReference>
<dbReference type="PANTHER" id="PTHR37816">
    <property type="entry name" value="YALI0E33011P"/>
    <property type="match status" value="1"/>
</dbReference>
<dbReference type="RefSeq" id="WP_015650181.1">
    <property type="nucleotide sequence ID" value="NC_020506.1"/>
</dbReference>
<proteinExistence type="predicted"/>
<evidence type="ECO:0000313" key="1">
    <source>
        <dbReference type="EMBL" id="AGG65727.1"/>
    </source>
</evidence>
<dbReference type="Proteomes" id="UP000011760">
    <property type="component" value="Chromosome"/>
</dbReference>
<dbReference type="SUPFAM" id="SSF52540">
    <property type="entry name" value="P-loop containing nucleoside triphosphate hydrolases"/>
    <property type="match status" value="1"/>
</dbReference>
<dbReference type="EMBL" id="CP004354">
    <property type="protein sequence ID" value="AGG65727.1"/>
    <property type="molecule type" value="Genomic_DNA"/>
</dbReference>
<reference evidence="1 2" key="1">
    <citation type="submission" date="2013-02" db="EMBL/GenBank/DDBJ databases">
        <title>The complete genome sequence of Corynebacterium callunae DSM 20147.</title>
        <authorList>
            <person name="Ruckert C."/>
            <person name="Albersmeier A."/>
            <person name="Kalinowski J."/>
        </authorList>
    </citation>
    <scope>NUCLEOTIDE SEQUENCE [LARGE SCALE GENOMIC DNA]</scope>
    <source>
        <strain evidence="1 2">DSM 20147</strain>
    </source>
</reference>
<dbReference type="InterPro" id="IPR052922">
    <property type="entry name" value="Cytidylate_Kinase-2"/>
</dbReference>
<dbReference type="PATRIC" id="fig|1121353.3.peg.282"/>
<dbReference type="PANTHER" id="PTHR37816:SF1">
    <property type="entry name" value="TOXIN"/>
    <property type="match status" value="1"/>
</dbReference>
<name>M1URQ6_9CORY</name>
<dbReference type="InterPro" id="IPR027417">
    <property type="entry name" value="P-loop_NTPase"/>
</dbReference>
<dbReference type="STRING" id="1121353.H924_01355"/>
<keyword evidence="2" id="KW-1185">Reference proteome</keyword>
<dbReference type="Gene3D" id="3.40.50.300">
    <property type="entry name" value="P-loop containing nucleotide triphosphate hydrolases"/>
    <property type="match status" value="1"/>
</dbReference>
<protein>
    <recommendedName>
        <fullName evidence="3">Adenylate kinase</fullName>
    </recommendedName>
</protein>
<gene>
    <name evidence="1" type="ORF">H924_01355</name>
</gene>
<accession>M1URQ6</accession>
<evidence type="ECO:0008006" key="3">
    <source>
        <dbReference type="Google" id="ProtNLM"/>
    </source>
</evidence>
<dbReference type="HOGENOM" id="CLU_092618_1_1_11"/>